<proteinExistence type="predicted"/>
<evidence type="ECO:0000313" key="1">
    <source>
        <dbReference type="EMBL" id="GIY67284.1"/>
    </source>
</evidence>
<organism evidence="1 2">
    <name type="scientific">Caerostris darwini</name>
    <dbReference type="NCBI Taxonomy" id="1538125"/>
    <lineage>
        <taxon>Eukaryota</taxon>
        <taxon>Metazoa</taxon>
        <taxon>Ecdysozoa</taxon>
        <taxon>Arthropoda</taxon>
        <taxon>Chelicerata</taxon>
        <taxon>Arachnida</taxon>
        <taxon>Araneae</taxon>
        <taxon>Araneomorphae</taxon>
        <taxon>Entelegynae</taxon>
        <taxon>Araneoidea</taxon>
        <taxon>Araneidae</taxon>
        <taxon>Caerostris</taxon>
    </lineage>
</organism>
<protein>
    <submittedName>
        <fullName evidence="1">Uncharacterized protein</fullName>
    </submittedName>
</protein>
<dbReference type="Proteomes" id="UP001054837">
    <property type="component" value="Unassembled WGS sequence"/>
</dbReference>
<dbReference type="EMBL" id="BPLQ01012716">
    <property type="protein sequence ID" value="GIY67284.1"/>
    <property type="molecule type" value="Genomic_DNA"/>
</dbReference>
<name>A0AAV4VBA6_9ARAC</name>
<dbReference type="AlphaFoldDB" id="A0AAV4VBA6"/>
<sequence>MRPSNNFQYTRRYLPSTHTEIVCYERKLFLEKNTHAALLTTRSLLPNPSSLPVRSAVIKLTGSKGHPLPVKNCDTVPFDTLIY</sequence>
<accession>A0AAV4VBA6</accession>
<evidence type="ECO:0000313" key="2">
    <source>
        <dbReference type="Proteomes" id="UP001054837"/>
    </source>
</evidence>
<reference evidence="1 2" key="1">
    <citation type="submission" date="2021-06" db="EMBL/GenBank/DDBJ databases">
        <title>Caerostris darwini draft genome.</title>
        <authorList>
            <person name="Kono N."/>
            <person name="Arakawa K."/>
        </authorList>
    </citation>
    <scope>NUCLEOTIDE SEQUENCE [LARGE SCALE GENOMIC DNA]</scope>
</reference>
<comment type="caution">
    <text evidence="1">The sequence shown here is derived from an EMBL/GenBank/DDBJ whole genome shotgun (WGS) entry which is preliminary data.</text>
</comment>
<gene>
    <name evidence="1" type="ORF">CDAR_486821</name>
</gene>
<keyword evidence="2" id="KW-1185">Reference proteome</keyword>